<organism evidence="2 3">
    <name type="scientific">Stecheria intestinalis</name>
    <dbReference type="NCBI Taxonomy" id="2606630"/>
    <lineage>
        <taxon>Bacteria</taxon>
        <taxon>Bacillati</taxon>
        <taxon>Bacillota</taxon>
        <taxon>Erysipelotrichia</taxon>
        <taxon>Erysipelotrichales</taxon>
        <taxon>Erysipelotrichaceae</taxon>
        <taxon>Stecheria</taxon>
    </lineage>
</organism>
<dbReference type="Proteomes" id="UP000461880">
    <property type="component" value="Unassembled WGS sequence"/>
</dbReference>
<dbReference type="SUPFAM" id="SSF82649">
    <property type="entry name" value="SufE/NifU"/>
    <property type="match status" value="1"/>
</dbReference>
<keyword evidence="3" id="KW-1185">Reference proteome</keyword>
<dbReference type="AlphaFoldDB" id="A0A7X2TE79"/>
<evidence type="ECO:0000259" key="1">
    <source>
        <dbReference type="Pfam" id="PF01592"/>
    </source>
</evidence>
<sequence>METMLNDPSVLRELIMDHYQYPHNHGLKKDAEGYQSVHMASDSCIDDITVQSLIKDGKIEDVRFDGIACTISTASTSMMTDLVKGKSVEDAKKIIADYFAMIDEKEYDPELLEEAVAMKNVYKQANRIKCATIGWKAMQQMIDESEKKAS</sequence>
<dbReference type="PANTHER" id="PTHR10093">
    <property type="entry name" value="IRON-SULFUR CLUSTER ASSEMBLY ENZYME NIFU HOMOLOG"/>
    <property type="match status" value="1"/>
</dbReference>
<protein>
    <submittedName>
        <fullName evidence="2">SUF system NifU family Fe-S cluster assembly protein</fullName>
    </submittedName>
</protein>
<feature type="domain" description="NIF system FeS cluster assembly NifU N-terminal" evidence="1">
    <location>
        <begin position="13"/>
        <end position="97"/>
    </location>
</feature>
<comment type="caution">
    <text evidence="2">The sequence shown here is derived from an EMBL/GenBank/DDBJ whole genome shotgun (WGS) entry which is preliminary data.</text>
</comment>
<dbReference type="CDD" id="cd06664">
    <property type="entry name" value="IscU_like"/>
    <property type="match status" value="1"/>
</dbReference>
<reference evidence="2 3" key="1">
    <citation type="submission" date="2019-08" db="EMBL/GenBank/DDBJ databases">
        <title>In-depth cultivation of the pig gut microbiome towards novel bacterial diversity and tailored functional studies.</title>
        <authorList>
            <person name="Wylensek D."/>
            <person name="Hitch T.C.A."/>
            <person name="Clavel T."/>
        </authorList>
    </citation>
    <scope>NUCLEOTIDE SEQUENCE [LARGE SCALE GENOMIC DNA]</scope>
    <source>
        <strain evidence="2 3">Oil+RF-744-GAM-WT-6</strain>
    </source>
</reference>
<evidence type="ECO:0000313" key="3">
    <source>
        <dbReference type="Proteomes" id="UP000461880"/>
    </source>
</evidence>
<dbReference type="RefSeq" id="WP_105304890.1">
    <property type="nucleotide sequence ID" value="NZ_VUMN01000001.1"/>
</dbReference>
<dbReference type="NCBIfam" id="TIGR01994">
    <property type="entry name" value="SUF_scaf_2"/>
    <property type="match status" value="1"/>
</dbReference>
<dbReference type="InterPro" id="IPR002871">
    <property type="entry name" value="NIF_FeS_clus_asmbl_NifU_N"/>
</dbReference>
<dbReference type="GO" id="GO:0051536">
    <property type="term" value="F:iron-sulfur cluster binding"/>
    <property type="evidence" value="ECO:0007669"/>
    <property type="project" value="InterPro"/>
</dbReference>
<dbReference type="Gene3D" id="3.90.1010.10">
    <property type="match status" value="1"/>
</dbReference>
<accession>A0A7X2TE79</accession>
<name>A0A7X2TE79_9FIRM</name>
<proteinExistence type="predicted"/>
<gene>
    <name evidence="2" type="ORF">FYJ51_00210</name>
</gene>
<evidence type="ECO:0000313" key="2">
    <source>
        <dbReference type="EMBL" id="MSS57334.1"/>
    </source>
</evidence>
<dbReference type="EMBL" id="VUMN01000001">
    <property type="protein sequence ID" value="MSS57334.1"/>
    <property type="molecule type" value="Genomic_DNA"/>
</dbReference>
<dbReference type="Pfam" id="PF01592">
    <property type="entry name" value="NifU_N"/>
    <property type="match status" value="1"/>
</dbReference>
<dbReference type="GO" id="GO:0005506">
    <property type="term" value="F:iron ion binding"/>
    <property type="evidence" value="ECO:0007669"/>
    <property type="project" value="InterPro"/>
</dbReference>
<dbReference type="GO" id="GO:0016226">
    <property type="term" value="P:iron-sulfur cluster assembly"/>
    <property type="evidence" value="ECO:0007669"/>
    <property type="project" value="InterPro"/>
</dbReference>